<proteinExistence type="predicted"/>
<dbReference type="HOGENOM" id="CLU_2855590_0_0_1"/>
<dbReference type="Antibodypedia" id="23707">
    <property type="antibodies" value="134 antibodies from 22 providers"/>
</dbReference>
<name>J3KMR6_MOUSE</name>
<gene>
    <name evidence="1 2" type="primary">Derl2</name>
</gene>
<accession>J3KMR6</accession>
<evidence type="ECO:0000313" key="2">
    <source>
        <dbReference type="MGI" id="MGI:2151483"/>
    </source>
</evidence>
<dbReference type="Ensembl" id="ENSMUST00000131340.2">
    <property type="protein sequence ID" value="ENSMUSP00000135984.2"/>
    <property type="gene ID" value="ENSMUSG00000018442.14"/>
</dbReference>
<organism evidence="1 3">
    <name type="scientific">Mus musculus</name>
    <name type="common">Mouse</name>
    <dbReference type="NCBI Taxonomy" id="10090"/>
    <lineage>
        <taxon>Eukaryota</taxon>
        <taxon>Metazoa</taxon>
        <taxon>Chordata</taxon>
        <taxon>Craniata</taxon>
        <taxon>Vertebrata</taxon>
        <taxon>Euteleostomi</taxon>
        <taxon>Mammalia</taxon>
        <taxon>Eutheria</taxon>
        <taxon>Euarchontoglires</taxon>
        <taxon>Glires</taxon>
        <taxon>Rodentia</taxon>
        <taxon>Myomorpha</taxon>
        <taxon>Muroidea</taxon>
        <taxon>Muridae</taxon>
        <taxon>Murinae</taxon>
        <taxon>Mus</taxon>
        <taxon>Mus</taxon>
    </lineage>
</organism>
<reference evidence="1" key="3">
    <citation type="submission" date="2025-08" db="UniProtKB">
        <authorList>
            <consortium name="Ensembl"/>
        </authorList>
    </citation>
    <scope>IDENTIFICATION</scope>
    <source>
        <strain evidence="1">C57BL/6J</strain>
    </source>
</reference>
<dbReference type="AGR" id="MGI:2151483"/>
<sequence length="65" mass="6605">EYLQIPPVSRAYTTACVLTTAAVVSSCGATSSFSRLAMTASSENGFGPRRSPVGLVPGVGGDIRS</sequence>
<dbReference type="MGI" id="MGI:2151483">
    <property type="gene designation" value="Derl2"/>
</dbReference>
<dbReference type="VEuPathDB" id="HostDB:ENSMUSG00000018442"/>
<keyword evidence="3" id="KW-1185">Reference proteome</keyword>
<feature type="non-terminal residue" evidence="1">
    <location>
        <position position="1"/>
    </location>
</feature>
<reference evidence="1 3" key="1">
    <citation type="journal article" date="2009" name="PLoS Biol.">
        <title>Lineage-specific biology revealed by a finished genome assembly of the mouse.</title>
        <authorList>
            <consortium name="Mouse Genome Sequencing Consortium"/>
            <person name="Church D.M."/>
            <person name="Goodstadt L."/>
            <person name="Hillier L.W."/>
            <person name="Zody M.C."/>
            <person name="Goldstein S."/>
            <person name="She X."/>
            <person name="Bult C.J."/>
            <person name="Agarwala R."/>
            <person name="Cherry J.L."/>
            <person name="DiCuccio M."/>
            <person name="Hlavina W."/>
            <person name="Kapustin Y."/>
            <person name="Meric P."/>
            <person name="Maglott D."/>
            <person name="Birtle Z."/>
            <person name="Marques A.C."/>
            <person name="Graves T."/>
            <person name="Zhou S."/>
            <person name="Teague B."/>
            <person name="Potamousis K."/>
            <person name="Churas C."/>
            <person name="Place M."/>
            <person name="Herschleb J."/>
            <person name="Runnheim R."/>
            <person name="Forrest D."/>
            <person name="Amos-Landgraf J."/>
            <person name="Schwartz D.C."/>
            <person name="Cheng Z."/>
            <person name="Lindblad-Toh K."/>
            <person name="Eichler E.E."/>
            <person name="Ponting C.P."/>
        </authorList>
    </citation>
    <scope>NUCLEOTIDE SEQUENCE [LARGE SCALE GENOMIC DNA]</scope>
    <source>
        <strain evidence="1 3">C57BL/6J</strain>
    </source>
</reference>
<reference evidence="1" key="4">
    <citation type="submission" date="2025-09" db="UniProtKB">
        <authorList>
            <consortium name="Ensembl"/>
        </authorList>
    </citation>
    <scope>IDENTIFICATION</scope>
    <source>
        <strain evidence="1">C57BL/6J</strain>
    </source>
</reference>
<reference evidence="1 3" key="2">
    <citation type="journal article" date="2011" name="PLoS Biol.">
        <title>Modernizing reference genome assemblies.</title>
        <authorList>
            <person name="Church D.M."/>
            <person name="Schneider V.A."/>
            <person name="Graves T."/>
            <person name="Auger K."/>
            <person name="Cunningham F."/>
            <person name="Bouk N."/>
            <person name="Chen H.C."/>
            <person name="Agarwala R."/>
            <person name="McLaren W.M."/>
            <person name="Ritchie G.R."/>
            <person name="Albracht D."/>
            <person name="Kremitzki M."/>
            <person name="Rock S."/>
            <person name="Kotkiewicz H."/>
            <person name="Kremitzki C."/>
            <person name="Wollam A."/>
            <person name="Trani L."/>
            <person name="Fulton L."/>
            <person name="Fulton R."/>
            <person name="Matthews L."/>
            <person name="Whitehead S."/>
            <person name="Chow W."/>
            <person name="Torrance J."/>
            <person name="Dunn M."/>
            <person name="Harden G."/>
            <person name="Threadgold G."/>
            <person name="Wood J."/>
            <person name="Collins J."/>
            <person name="Heath P."/>
            <person name="Griffiths G."/>
            <person name="Pelan S."/>
            <person name="Grafham D."/>
            <person name="Eichler E.E."/>
            <person name="Weinstock G."/>
            <person name="Mardis E.R."/>
            <person name="Wilson R.K."/>
            <person name="Howe K."/>
            <person name="Flicek P."/>
            <person name="Hubbard T."/>
        </authorList>
    </citation>
    <scope>NUCLEOTIDE SEQUENCE [LARGE SCALE GENOMIC DNA]</scope>
    <source>
        <strain evidence="1 3">C57BL/6J</strain>
    </source>
</reference>
<dbReference type="ExpressionAtlas" id="J3KMR6">
    <property type="expression patterns" value="baseline and differential"/>
</dbReference>
<evidence type="ECO:0000313" key="3">
    <source>
        <dbReference type="Proteomes" id="UP000000589"/>
    </source>
</evidence>
<evidence type="ECO:0000313" key="1">
    <source>
        <dbReference type="Ensembl" id="ENSMUSP00000135984.2"/>
    </source>
</evidence>
<dbReference type="GeneTree" id="ENSGT00530000063156"/>
<dbReference type="Bgee" id="ENSMUSG00000018442">
    <property type="expression patterns" value="Expressed in cumulus cell and 257 other cell types or tissues"/>
</dbReference>
<dbReference type="Proteomes" id="UP000000589">
    <property type="component" value="Chromosome 11"/>
</dbReference>
<dbReference type="AlphaFoldDB" id="J3KMR6"/>
<protein>
    <submittedName>
        <fullName evidence="1">Der1-like domain family, member 2</fullName>
    </submittedName>
</protein>